<dbReference type="EMBL" id="MFES01000001">
    <property type="protein sequence ID" value="OGE86608.1"/>
    <property type="molecule type" value="Genomic_DNA"/>
</dbReference>
<dbReference type="InterPro" id="IPR038695">
    <property type="entry name" value="Saro_0823-like_sf"/>
</dbReference>
<dbReference type="STRING" id="1817832.A3J48_01550"/>
<dbReference type="PANTHER" id="PTHR37953">
    <property type="entry name" value="UPF0127 PROTEIN MJ1496"/>
    <property type="match status" value="1"/>
</dbReference>
<evidence type="ECO:0008006" key="3">
    <source>
        <dbReference type="Google" id="ProtNLM"/>
    </source>
</evidence>
<dbReference type="AlphaFoldDB" id="A0A1F5P9Q2"/>
<reference evidence="1 2" key="1">
    <citation type="journal article" date="2016" name="Nat. Commun.">
        <title>Thousands of microbial genomes shed light on interconnected biogeochemical processes in an aquifer system.</title>
        <authorList>
            <person name="Anantharaman K."/>
            <person name="Brown C.T."/>
            <person name="Hug L.A."/>
            <person name="Sharon I."/>
            <person name="Castelle C.J."/>
            <person name="Probst A.J."/>
            <person name="Thomas B.C."/>
            <person name="Singh A."/>
            <person name="Wilkins M.J."/>
            <person name="Karaoz U."/>
            <person name="Brodie E.L."/>
            <person name="Williams K.H."/>
            <person name="Hubbard S.S."/>
            <person name="Banfield J.F."/>
        </authorList>
    </citation>
    <scope>NUCLEOTIDE SEQUENCE [LARGE SCALE GENOMIC DNA]</scope>
</reference>
<dbReference type="PANTHER" id="PTHR37953:SF1">
    <property type="entry name" value="UPF0127 PROTEIN MJ1496"/>
    <property type="match status" value="1"/>
</dbReference>
<proteinExistence type="predicted"/>
<dbReference type="Gene3D" id="2.60.120.1140">
    <property type="entry name" value="Protein of unknown function DUF192"/>
    <property type="match status" value="1"/>
</dbReference>
<name>A0A1F5P9Q2_9BACT</name>
<evidence type="ECO:0000313" key="1">
    <source>
        <dbReference type="EMBL" id="OGE86608.1"/>
    </source>
</evidence>
<gene>
    <name evidence="1" type="ORF">A3J48_01550</name>
</gene>
<protein>
    <recommendedName>
        <fullName evidence="3">DUF192 domain-containing protein</fullName>
    </recommendedName>
</protein>
<dbReference type="Proteomes" id="UP000176786">
    <property type="component" value="Unassembled WGS sequence"/>
</dbReference>
<organism evidence="1 2">
    <name type="scientific">Candidatus Doudnabacteria bacterium RIFCSPHIGHO2_02_FULL_46_11</name>
    <dbReference type="NCBI Taxonomy" id="1817832"/>
    <lineage>
        <taxon>Bacteria</taxon>
        <taxon>Candidatus Doudnaibacteriota</taxon>
    </lineage>
</organism>
<sequence>MAFEIRQIKTIAGLTIILLLFFSFSYYKNMSQDQEIISQGLLFGSVALDIELAKTETEKFQGLSGRKSFPEKTGMLFIYDSPGYYSFWMKDMHFSIDIVWLDGNWQVVDIVEHVTPETFPRSSHPKEKAVYALEVNAGLVAKNAWQIGQSLRPSDELKIFLK</sequence>
<dbReference type="Pfam" id="PF02643">
    <property type="entry name" value="DUF192"/>
    <property type="match status" value="1"/>
</dbReference>
<accession>A0A1F5P9Q2</accession>
<comment type="caution">
    <text evidence="1">The sequence shown here is derived from an EMBL/GenBank/DDBJ whole genome shotgun (WGS) entry which is preliminary data.</text>
</comment>
<dbReference type="InterPro" id="IPR003795">
    <property type="entry name" value="DUF192"/>
</dbReference>
<evidence type="ECO:0000313" key="2">
    <source>
        <dbReference type="Proteomes" id="UP000176786"/>
    </source>
</evidence>